<comment type="cofactor">
    <cofactor evidence="1">
        <name>FAD</name>
        <dbReference type="ChEBI" id="CHEBI:57692"/>
    </cofactor>
</comment>
<keyword evidence="14" id="KW-1185">Reference proteome</keyword>
<keyword evidence="4" id="KW-0479">Metal-binding</keyword>
<feature type="region of interest" description="Disordered" evidence="10">
    <location>
        <begin position="19"/>
        <end position="49"/>
    </location>
</feature>
<evidence type="ECO:0000256" key="1">
    <source>
        <dbReference type="ARBA" id="ARBA00001974"/>
    </source>
</evidence>
<evidence type="ECO:0000256" key="5">
    <source>
        <dbReference type="ARBA" id="ARBA00022771"/>
    </source>
</evidence>
<evidence type="ECO:0000256" key="10">
    <source>
        <dbReference type="SAM" id="MobiDB-lite"/>
    </source>
</evidence>
<dbReference type="InterPro" id="IPR006076">
    <property type="entry name" value="FAD-dep_OxRdtase"/>
</dbReference>
<evidence type="ECO:0000259" key="11">
    <source>
        <dbReference type="PROSITE" id="PS50016"/>
    </source>
</evidence>
<dbReference type="PROSITE" id="PS50016">
    <property type="entry name" value="ZF_PHD_2"/>
    <property type="match status" value="1"/>
</dbReference>
<dbReference type="InterPro" id="IPR023209">
    <property type="entry name" value="DAO"/>
</dbReference>
<evidence type="ECO:0000256" key="9">
    <source>
        <dbReference type="PROSITE-ProRule" id="PRU00175"/>
    </source>
</evidence>
<dbReference type="GO" id="GO:0003884">
    <property type="term" value="F:D-amino-acid oxidase activity"/>
    <property type="evidence" value="ECO:0007669"/>
    <property type="project" value="InterPro"/>
</dbReference>
<dbReference type="Proteomes" id="UP000309340">
    <property type="component" value="Unassembled WGS sequence"/>
</dbReference>
<dbReference type="SUPFAM" id="SSF51971">
    <property type="entry name" value="Nucleotide-binding domain"/>
    <property type="match status" value="1"/>
</dbReference>
<dbReference type="PROSITE" id="PS01359">
    <property type="entry name" value="ZF_PHD_1"/>
    <property type="match status" value="1"/>
</dbReference>
<evidence type="ECO:0000256" key="6">
    <source>
        <dbReference type="ARBA" id="ARBA00022827"/>
    </source>
</evidence>
<protein>
    <recommendedName>
        <fullName evidence="15">RING-type domain-containing protein</fullName>
    </recommendedName>
</protein>
<dbReference type="InterPro" id="IPR001965">
    <property type="entry name" value="Znf_PHD"/>
</dbReference>
<comment type="similarity">
    <text evidence="2">Belongs to the DAMOX/DASOX family.</text>
</comment>
<evidence type="ECO:0000259" key="12">
    <source>
        <dbReference type="PROSITE" id="PS50089"/>
    </source>
</evidence>
<dbReference type="SUPFAM" id="SSF54373">
    <property type="entry name" value="FAD-linked reductases, C-terminal domain"/>
    <property type="match status" value="1"/>
</dbReference>
<reference evidence="13 14" key="1">
    <citation type="submission" date="2017-03" db="EMBL/GenBank/DDBJ databases">
        <title>Genomes of endolithic fungi from Antarctica.</title>
        <authorList>
            <person name="Coleine C."/>
            <person name="Masonjones S."/>
            <person name="Stajich J.E."/>
        </authorList>
    </citation>
    <scope>NUCLEOTIDE SEQUENCE [LARGE SCALE GENOMIC DNA]</scope>
    <source>
        <strain evidence="13 14">CCFEE 5184</strain>
    </source>
</reference>
<evidence type="ECO:0000313" key="13">
    <source>
        <dbReference type="EMBL" id="TKA65179.1"/>
    </source>
</evidence>
<keyword evidence="6" id="KW-0274">FAD</keyword>
<dbReference type="SUPFAM" id="SSF57850">
    <property type="entry name" value="RING/U-box"/>
    <property type="match status" value="1"/>
</dbReference>
<feature type="compositionally biased region" description="Basic and acidic residues" evidence="10">
    <location>
        <begin position="252"/>
        <end position="263"/>
    </location>
</feature>
<dbReference type="GO" id="GO:0019478">
    <property type="term" value="P:D-amino acid catabolic process"/>
    <property type="evidence" value="ECO:0007669"/>
    <property type="project" value="TreeGrafter"/>
</dbReference>
<accession>A0A4V5NE29</accession>
<evidence type="ECO:0000313" key="14">
    <source>
        <dbReference type="Proteomes" id="UP000309340"/>
    </source>
</evidence>
<dbReference type="Pfam" id="PF13639">
    <property type="entry name" value="zf-RING_2"/>
    <property type="match status" value="1"/>
</dbReference>
<keyword evidence="3" id="KW-0285">Flavoprotein</keyword>
<dbReference type="AlphaFoldDB" id="A0A4V5NE29"/>
<dbReference type="Pfam" id="PF00628">
    <property type="entry name" value="PHD"/>
    <property type="match status" value="1"/>
</dbReference>
<evidence type="ECO:0000256" key="4">
    <source>
        <dbReference type="ARBA" id="ARBA00022723"/>
    </source>
</evidence>
<dbReference type="InterPro" id="IPR011011">
    <property type="entry name" value="Znf_FYVE_PHD"/>
</dbReference>
<evidence type="ECO:0000256" key="7">
    <source>
        <dbReference type="ARBA" id="ARBA00022833"/>
    </source>
</evidence>
<evidence type="ECO:0000256" key="8">
    <source>
        <dbReference type="ARBA" id="ARBA00023002"/>
    </source>
</evidence>
<gene>
    <name evidence="13" type="ORF">B0A55_09220</name>
</gene>
<dbReference type="STRING" id="329884.A0A4V5NE29"/>
<feature type="domain" description="PHD-type" evidence="11">
    <location>
        <begin position="135"/>
        <end position="182"/>
    </location>
</feature>
<evidence type="ECO:0000256" key="3">
    <source>
        <dbReference type="ARBA" id="ARBA00022630"/>
    </source>
</evidence>
<evidence type="ECO:0000256" key="2">
    <source>
        <dbReference type="ARBA" id="ARBA00006730"/>
    </source>
</evidence>
<dbReference type="Gene3D" id="3.30.9.10">
    <property type="entry name" value="D-Amino Acid Oxidase, subunit A, domain 2"/>
    <property type="match status" value="1"/>
</dbReference>
<evidence type="ECO:0008006" key="15">
    <source>
        <dbReference type="Google" id="ProtNLM"/>
    </source>
</evidence>
<dbReference type="Gene3D" id="3.40.50.720">
    <property type="entry name" value="NAD(P)-binding Rossmann-like Domain"/>
    <property type="match status" value="1"/>
</dbReference>
<dbReference type="InterPro" id="IPR006181">
    <property type="entry name" value="D-amino_acid_oxidase_CS"/>
</dbReference>
<dbReference type="Pfam" id="PF01266">
    <property type="entry name" value="DAO"/>
    <property type="match status" value="1"/>
</dbReference>
<dbReference type="PANTHER" id="PTHR11530">
    <property type="entry name" value="D-AMINO ACID OXIDASE"/>
    <property type="match status" value="1"/>
</dbReference>
<name>A0A4V5NE29_9PEZI</name>
<keyword evidence="5 9" id="KW-0863">Zinc-finger</keyword>
<feature type="domain" description="RING-type" evidence="12">
    <location>
        <begin position="5"/>
        <end position="88"/>
    </location>
</feature>
<dbReference type="GO" id="GO:0005737">
    <property type="term" value="C:cytoplasm"/>
    <property type="evidence" value="ECO:0007669"/>
    <property type="project" value="TreeGrafter"/>
</dbReference>
<dbReference type="EMBL" id="NAJQ01000761">
    <property type="protein sequence ID" value="TKA65179.1"/>
    <property type="molecule type" value="Genomic_DNA"/>
</dbReference>
<dbReference type="InterPro" id="IPR013083">
    <property type="entry name" value="Znf_RING/FYVE/PHD"/>
</dbReference>
<dbReference type="InterPro" id="IPR001841">
    <property type="entry name" value="Znf_RING"/>
</dbReference>
<keyword evidence="8" id="KW-0560">Oxidoreductase</keyword>
<dbReference type="SMART" id="SM00184">
    <property type="entry name" value="RING"/>
    <property type="match status" value="2"/>
</dbReference>
<dbReference type="SUPFAM" id="SSF57903">
    <property type="entry name" value="FYVE/PHD zinc finger"/>
    <property type="match status" value="1"/>
</dbReference>
<dbReference type="PROSITE" id="PS00677">
    <property type="entry name" value="DAO"/>
    <property type="match status" value="1"/>
</dbReference>
<dbReference type="PANTHER" id="PTHR11530:SF11">
    <property type="entry name" value="D-ASPARTATE OXIDASE"/>
    <property type="match status" value="1"/>
</dbReference>
<dbReference type="InterPro" id="IPR019786">
    <property type="entry name" value="Zinc_finger_PHD-type_CS"/>
</dbReference>
<sequence>MAETCIVCLGDLRNYAADDDPPPEAAEAVAADASNGDHAKSSTRANMNAKSVTADEESIAHLLPCKHDLHNACLKPWVERANSCPICRAKFNMVEISQAVGGPVLDSYAIQDKMQESDLDPNLILEDELFAVEAWEPCMVCGDTDDTHEMMYCDGCEKAVHVFCAGRDETPDVWYCETCLADMETDIGLPGVANAVRRQPRRRPLQREERPRRRDNAIWARVWQEVSRSIDLDLDFPFDEDVVERPTPASRRTLEPWRRRMEAAEQQGAATARIRDIAAARNQPTPARIQPEPESQEEIRAWNAFDKARESQAAPSSSTRRKRKATASPASPHEQDQPQPQLKRPRLRRVPNALEQQIAAESSHAAAQRQDERSTFLSSLLKDVETKPVSAGSPGASDQYAGHWSPQIQRMVKLALGPRYRDKEISKEQYTDINRDVSRKMYDLVGDASALTDQAERERWQDIAEEEVKKAISNHIIVIGAGVTGLTSAVFLAEAGHEVTVIAAHVPGDSSIEYTSPWAGAHWHTHATPDDPRACDWDVQTYEYWIDLLEREKRDAKLPKAGLKVYDSFKYWDFPVKDELWWAPYVKDFRVLADHHEPVRSINERTSEGAGKIREAVVYRAVAVNVSQYLLYLQERARKAGAVVIKARLPVEQGLQNALEAAEREAVSKGRGKADCFVNATGLGAAKLCGDEAMYPIRGQTVLVKGEAETIFTRSGVDYGAYCIPRPGSGSTILGGTKEKDVWSEAPDPRVTEQILKHAALNIPELMTGSEGGFEVVSVQCGLRPGRQGGARVEKEVVGGKRIVHAYGHAGGGYQNSIGSARLTVRLIEESLASSPVGARL</sequence>
<dbReference type="PROSITE" id="PS50089">
    <property type="entry name" value="ZF_RING_2"/>
    <property type="match status" value="1"/>
</dbReference>
<feature type="region of interest" description="Disordered" evidence="10">
    <location>
        <begin position="247"/>
        <end position="271"/>
    </location>
</feature>
<dbReference type="SMART" id="SM00249">
    <property type="entry name" value="PHD"/>
    <property type="match status" value="1"/>
</dbReference>
<dbReference type="GO" id="GO:0008270">
    <property type="term" value="F:zinc ion binding"/>
    <property type="evidence" value="ECO:0007669"/>
    <property type="project" value="UniProtKB-KW"/>
</dbReference>
<dbReference type="Gene3D" id="3.30.40.10">
    <property type="entry name" value="Zinc/RING finger domain, C3HC4 (zinc finger)"/>
    <property type="match status" value="2"/>
</dbReference>
<keyword evidence="7" id="KW-0862">Zinc</keyword>
<organism evidence="13 14">
    <name type="scientific">Friedmanniomyces simplex</name>
    <dbReference type="NCBI Taxonomy" id="329884"/>
    <lineage>
        <taxon>Eukaryota</taxon>
        <taxon>Fungi</taxon>
        <taxon>Dikarya</taxon>
        <taxon>Ascomycota</taxon>
        <taxon>Pezizomycotina</taxon>
        <taxon>Dothideomycetes</taxon>
        <taxon>Dothideomycetidae</taxon>
        <taxon>Mycosphaerellales</taxon>
        <taxon>Teratosphaeriaceae</taxon>
        <taxon>Friedmanniomyces</taxon>
    </lineage>
</organism>
<feature type="region of interest" description="Disordered" evidence="10">
    <location>
        <begin position="306"/>
        <end position="345"/>
    </location>
</feature>
<dbReference type="InterPro" id="IPR019787">
    <property type="entry name" value="Znf_PHD-finger"/>
</dbReference>
<dbReference type="GO" id="GO:0071949">
    <property type="term" value="F:FAD binding"/>
    <property type="evidence" value="ECO:0007669"/>
    <property type="project" value="InterPro"/>
</dbReference>
<proteinExistence type="inferred from homology"/>
<comment type="caution">
    <text evidence="13">The sequence shown here is derived from an EMBL/GenBank/DDBJ whole genome shotgun (WGS) entry which is preliminary data.</text>
</comment>
<dbReference type="OrthoDB" id="2015447at2759"/>